<evidence type="ECO:0000313" key="2">
    <source>
        <dbReference type="EMBL" id="SHG70556.1"/>
    </source>
</evidence>
<sequence>MNVRDPSSNDLVSGADPARLLSPSKYDLLLAVVPALLVAGAVAGTRLALPPSVGTGLGSLLAALLVGYGLFVEPPMGGRGA</sequence>
<dbReference type="AlphaFoldDB" id="A0A1M5M000"/>
<evidence type="ECO:0000313" key="3">
    <source>
        <dbReference type="Proteomes" id="UP000184357"/>
    </source>
</evidence>
<organism evidence="2 3">
    <name type="scientific">Halobaculum gomorrense</name>
    <dbReference type="NCBI Taxonomy" id="43928"/>
    <lineage>
        <taxon>Archaea</taxon>
        <taxon>Methanobacteriati</taxon>
        <taxon>Methanobacteriota</taxon>
        <taxon>Stenosarchaea group</taxon>
        <taxon>Halobacteria</taxon>
        <taxon>Halobacteriales</taxon>
        <taxon>Haloferacaceae</taxon>
        <taxon>Halobaculum</taxon>
    </lineage>
</organism>
<proteinExistence type="predicted"/>
<dbReference type="RefSeq" id="WP_073307157.1">
    <property type="nucleotide sequence ID" value="NZ_FQWV01000002.1"/>
</dbReference>
<keyword evidence="1" id="KW-0812">Transmembrane</keyword>
<feature type="transmembrane region" description="Helical" evidence="1">
    <location>
        <begin position="28"/>
        <end position="49"/>
    </location>
</feature>
<name>A0A1M5M000_9EURY</name>
<dbReference type="Pfam" id="PF26047">
    <property type="entry name" value="DUF8015"/>
    <property type="match status" value="1"/>
</dbReference>
<gene>
    <name evidence="2" type="ORF">SAMN05443636_0835</name>
</gene>
<protein>
    <submittedName>
        <fullName evidence="2">Uncharacterized protein</fullName>
    </submittedName>
</protein>
<evidence type="ECO:0000256" key="1">
    <source>
        <dbReference type="SAM" id="Phobius"/>
    </source>
</evidence>
<dbReference type="EMBL" id="FQWV01000002">
    <property type="protein sequence ID" value="SHG70556.1"/>
    <property type="molecule type" value="Genomic_DNA"/>
</dbReference>
<dbReference type="InterPro" id="IPR058328">
    <property type="entry name" value="DUF8015"/>
</dbReference>
<keyword evidence="3" id="KW-1185">Reference proteome</keyword>
<feature type="transmembrane region" description="Helical" evidence="1">
    <location>
        <begin position="55"/>
        <end position="72"/>
    </location>
</feature>
<accession>A0A1M5M000</accession>
<keyword evidence="1" id="KW-0472">Membrane</keyword>
<dbReference type="Proteomes" id="UP000184357">
    <property type="component" value="Unassembled WGS sequence"/>
</dbReference>
<keyword evidence="1" id="KW-1133">Transmembrane helix</keyword>
<reference evidence="2 3" key="1">
    <citation type="submission" date="2016-11" db="EMBL/GenBank/DDBJ databases">
        <authorList>
            <person name="Jaros S."/>
            <person name="Januszkiewicz K."/>
            <person name="Wedrychowicz H."/>
        </authorList>
    </citation>
    <scope>NUCLEOTIDE SEQUENCE [LARGE SCALE GENOMIC DNA]</scope>
    <source>
        <strain evidence="2 3">DSM 9297</strain>
    </source>
</reference>